<dbReference type="PANTHER" id="PTHR43135:SF3">
    <property type="entry name" value="ALPHA-D-RIBOSE 1-METHYLPHOSPHONATE 5-TRIPHOSPHATE DIPHOSPHATASE"/>
    <property type="match status" value="1"/>
</dbReference>
<comment type="caution">
    <text evidence="2">The sequence shown here is derived from an EMBL/GenBank/DDBJ whole genome shotgun (WGS) entry which is preliminary data.</text>
</comment>
<feature type="domain" description="Amidohydrolase-related" evidence="1">
    <location>
        <begin position="81"/>
        <end position="428"/>
    </location>
</feature>
<accession>A0A4V3H2G4</accession>
<dbReference type="Proteomes" id="UP000295313">
    <property type="component" value="Unassembled WGS sequence"/>
</dbReference>
<organism evidence="2 3">
    <name type="scientific">Epilithonimonas xixisoli</name>
    <dbReference type="NCBI Taxonomy" id="1476462"/>
    <lineage>
        <taxon>Bacteria</taxon>
        <taxon>Pseudomonadati</taxon>
        <taxon>Bacteroidota</taxon>
        <taxon>Flavobacteriia</taxon>
        <taxon>Flavobacteriales</taxon>
        <taxon>Weeksellaceae</taxon>
        <taxon>Chryseobacterium group</taxon>
        <taxon>Epilithonimonas</taxon>
    </lineage>
</organism>
<name>A0A4V3H2G4_9FLAO</name>
<gene>
    <name evidence="2" type="ORF">B0I22_1630</name>
</gene>
<evidence type="ECO:0000313" key="2">
    <source>
        <dbReference type="EMBL" id="TDX84036.1"/>
    </source>
</evidence>
<dbReference type="Pfam" id="PF01979">
    <property type="entry name" value="Amidohydro_1"/>
    <property type="match status" value="1"/>
</dbReference>
<dbReference type="EMBL" id="SOEO01000002">
    <property type="protein sequence ID" value="TDX84036.1"/>
    <property type="molecule type" value="Genomic_DNA"/>
</dbReference>
<dbReference type="InterPro" id="IPR011059">
    <property type="entry name" value="Metal-dep_hydrolase_composite"/>
</dbReference>
<dbReference type="GO" id="GO:0016810">
    <property type="term" value="F:hydrolase activity, acting on carbon-nitrogen (but not peptide) bonds"/>
    <property type="evidence" value="ECO:0007669"/>
    <property type="project" value="InterPro"/>
</dbReference>
<dbReference type="InterPro" id="IPR006680">
    <property type="entry name" value="Amidohydro-rel"/>
</dbReference>
<dbReference type="SUPFAM" id="SSF51338">
    <property type="entry name" value="Composite domain of metallo-dependent hydrolases"/>
    <property type="match status" value="2"/>
</dbReference>
<dbReference type="PANTHER" id="PTHR43135">
    <property type="entry name" value="ALPHA-D-RIBOSE 1-METHYLPHOSPHONATE 5-TRIPHOSPHATE DIPHOSPHATASE"/>
    <property type="match status" value="1"/>
</dbReference>
<reference evidence="2 3" key="1">
    <citation type="submission" date="2019-03" db="EMBL/GenBank/DDBJ databases">
        <title>Genomic Encyclopedia of Type Strains, Phase III (KMG-III): the genomes of soil and plant-associated and newly described type strains.</title>
        <authorList>
            <person name="Whitman W."/>
        </authorList>
    </citation>
    <scope>NUCLEOTIDE SEQUENCE [LARGE SCALE GENOMIC DNA]</scope>
    <source>
        <strain evidence="2 3">CGMCC 1.12802</strain>
    </source>
</reference>
<evidence type="ECO:0000259" key="1">
    <source>
        <dbReference type="Pfam" id="PF01979"/>
    </source>
</evidence>
<dbReference type="CDD" id="cd01299">
    <property type="entry name" value="Met_dep_hydrolase_A"/>
    <property type="match status" value="1"/>
</dbReference>
<dbReference type="InterPro" id="IPR051781">
    <property type="entry name" value="Metallo-dep_Hydrolase"/>
</dbReference>
<dbReference type="Gene3D" id="3.20.20.140">
    <property type="entry name" value="Metal-dependent hydrolases"/>
    <property type="match status" value="1"/>
</dbReference>
<dbReference type="RefSeq" id="WP_133944085.1">
    <property type="nucleotide sequence ID" value="NZ_SOEO01000002.1"/>
</dbReference>
<keyword evidence="3" id="KW-1185">Reference proteome</keyword>
<dbReference type="AlphaFoldDB" id="A0A4V3H2G4"/>
<dbReference type="Gene3D" id="2.30.40.10">
    <property type="entry name" value="Urease, subunit C, domain 1"/>
    <property type="match status" value="1"/>
</dbReference>
<dbReference type="InterPro" id="IPR032466">
    <property type="entry name" value="Metal_Hydrolase"/>
</dbReference>
<evidence type="ECO:0000313" key="3">
    <source>
        <dbReference type="Proteomes" id="UP000295313"/>
    </source>
</evidence>
<dbReference type="InterPro" id="IPR057744">
    <property type="entry name" value="OTAase-like"/>
</dbReference>
<keyword evidence="2" id="KW-0378">Hydrolase</keyword>
<proteinExistence type="predicted"/>
<sequence>MKTKHLLFAITLVSSLCIKTNAQIQPTKILINNVQIFNGIDDKVVKGNVLIENNIISKISQSSIATDRSAATKIINGQGKFLMPGLIDAHVHLLFESVPKMQAMTSDFAMLNLLAAKAAEKQLLRGFTTVRDLGGGSLSLAKAIDMGLVTGPRVYSSGAFISQTGGHGDFGLPTDVPRKIGELSYAERNGMVAVADGSDAVLLRSREQLRQGATQLKLMAGGGVTSDYDPLDVTQYTSKEFEAAVSAAENWGTYVTVHAYTPLAIKTAIDTGVKCIDHGQLADEATAKLMSQKGIWWSLQPFLDDEDANPLPAGSPYKLKQIEMTKGTATAYALAKKYKIKTAWGTDVLFDPELAKKQGKQLAKMKQWYTPYEILKMATSTNAELLRMSGKRDPYQKGKLGQITEGAYADLILVDGNPLKEINLVADPENKFLIIMKDGVIYKNTLN</sequence>
<dbReference type="OrthoDB" id="9797498at2"/>
<protein>
    <submittedName>
        <fullName evidence="2">Imidazolonepropionase-like amidohydrolase</fullName>
    </submittedName>
</protein>
<dbReference type="SUPFAM" id="SSF51556">
    <property type="entry name" value="Metallo-dependent hydrolases"/>
    <property type="match status" value="1"/>
</dbReference>